<feature type="compositionally biased region" description="Basic residues" evidence="1">
    <location>
        <begin position="1"/>
        <end position="24"/>
    </location>
</feature>
<dbReference type="EMBL" id="CADCTQ010000086">
    <property type="protein sequence ID" value="CAA9230756.1"/>
    <property type="molecule type" value="Genomic_DNA"/>
</dbReference>
<proteinExistence type="predicted"/>
<protein>
    <submittedName>
        <fullName evidence="2">Uncharacterized protein</fullName>
    </submittedName>
</protein>
<evidence type="ECO:0000313" key="2">
    <source>
        <dbReference type="EMBL" id="CAA9230756.1"/>
    </source>
</evidence>
<accession>A0A6J4HPP2</accession>
<feature type="region of interest" description="Disordered" evidence="1">
    <location>
        <begin position="1"/>
        <end position="30"/>
    </location>
</feature>
<organism evidence="2">
    <name type="scientific">uncultured Cytophagales bacterium</name>
    <dbReference type="NCBI Taxonomy" id="158755"/>
    <lineage>
        <taxon>Bacteria</taxon>
        <taxon>Pseudomonadati</taxon>
        <taxon>Bacteroidota</taxon>
        <taxon>Sphingobacteriia</taxon>
        <taxon>Sphingobacteriales</taxon>
        <taxon>environmental samples</taxon>
    </lineage>
</organism>
<dbReference type="AlphaFoldDB" id="A0A6J4HPP2"/>
<reference evidence="2" key="1">
    <citation type="submission" date="2020-02" db="EMBL/GenBank/DDBJ databases">
        <authorList>
            <person name="Meier V. D."/>
        </authorList>
    </citation>
    <scope>NUCLEOTIDE SEQUENCE</scope>
    <source>
        <strain evidence="2">AVDCRST_MAG56</strain>
    </source>
</reference>
<sequence>MAKSSQHLKRRQRERIANKHKRQRNKETGAKSVGRWIWKNKGILFSTGKDLYFNWELIQTHVFALCEIVHPCLIQLGVELGPWNLLFWQIFKELWGKGAE</sequence>
<name>A0A6J4HPP2_9SPHI</name>
<evidence type="ECO:0000256" key="1">
    <source>
        <dbReference type="SAM" id="MobiDB-lite"/>
    </source>
</evidence>
<gene>
    <name evidence="2" type="ORF">AVDCRST_MAG56-934</name>
</gene>